<dbReference type="Gene3D" id="2.30.110.10">
    <property type="entry name" value="Electron Transport, Fmn-binding Protein, Chain A"/>
    <property type="match status" value="1"/>
</dbReference>
<dbReference type="EMBL" id="LJCR01002842">
    <property type="protein sequence ID" value="KPV48211.1"/>
    <property type="molecule type" value="Genomic_DNA"/>
</dbReference>
<dbReference type="GO" id="GO:0005829">
    <property type="term" value="C:cytosol"/>
    <property type="evidence" value="ECO:0007669"/>
    <property type="project" value="TreeGrafter"/>
</dbReference>
<name>A0A0P9CQD7_9CHLR</name>
<evidence type="ECO:0000313" key="3">
    <source>
        <dbReference type="EMBL" id="KPV48211.1"/>
    </source>
</evidence>
<dbReference type="NCBIfam" id="TIGR03666">
    <property type="entry name" value="Rv2061_F420"/>
    <property type="match status" value="1"/>
</dbReference>
<dbReference type="InterPro" id="IPR011576">
    <property type="entry name" value="Pyridox_Oxase_N"/>
</dbReference>
<keyword evidence="1" id="KW-0560">Oxidoreductase</keyword>
<sequence>MTSSTTNYFAPLEGAQFMVLTTYRANGTAVPTTVWFADAGGTLYITTNVQLKKVGRIRANPAATVAASDRVGTVQGPAIPAQARVLEPAEFPAAEAALRAKYGDLYATMTAQMDATQPPNSRIFIAVTPP</sequence>
<feature type="domain" description="Pyridoxamine 5'-phosphate oxidase N-terminal" evidence="2">
    <location>
        <begin position="10"/>
        <end position="114"/>
    </location>
</feature>
<reference evidence="3 4" key="1">
    <citation type="submission" date="2015-09" db="EMBL/GenBank/DDBJ databases">
        <title>Draft genome sequence of Kouleothrix aurantiaca JCM 19913.</title>
        <authorList>
            <person name="Hemp J."/>
        </authorList>
    </citation>
    <scope>NUCLEOTIDE SEQUENCE [LARGE SCALE GENOMIC DNA]</scope>
    <source>
        <strain evidence="3 4">COM-B</strain>
    </source>
</reference>
<dbReference type="Pfam" id="PF01243">
    <property type="entry name" value="PNPOx_N"/>
    <property type="match status" value="1"/>
</dbReference>
<evidence type="ECO:0000313" key="4">
    <source>
        <dbReference type="Proteomes" id="UP000050509"/>
    </source>
</evidence>
<dbReference type="GO" id="GO:0070967">
    <property type="term" value="F:coenzyme F420 binding"/>
    <property type="evidence" value="ECO:0007669"/>
    <property type="project" value="TreeGrafter"/>
</dbReference>
<dbReference type="InterPro" id="IPR012349">
    <property type="entry name" value="Split_barrel_FMN-bd"/>
</dbReference>
<keyword evidence="4" id="KW-1185">Reference proteome</keyword>
<dbReference type="PANTHER" id="PTHR35176">
    <property type="entry name" value="HEME OXYGENASE HI_0854-RELATED"/>
    <property type="match status" value="1"/>
</dbReference>
<dbReference type="SUPFAM" id="SSF50475">
    <property type="entry name" value="FMN-binding split barrel"/>
    <property type="match status" value="1"/>
</dbReference>
<dbReference type="InterPro" id="IPR019965">
    <property type="entry name" value="PPOX_F420-dep_Rv2061_put"/>
</dbReference>
<gene>
    <name evidence="3" type="ORF">SE17_39300</name>
</gene>
<evidence type="ECO:0000256" key="1">
    <source>
        <dbReference type="ARBA" id="ARBA00023002"/>
    </source>
</evidence>
<organism evidence="3 4">
    <name type="scientific">Kouleothrix aurantiaca</name>
    <dbReference type="NCBI Taxonomy" id="186479"/>
    <lineage>
        <taxon>Bacteria</taxon>
        <taxon>Bacillati</taxon>
        <taxon>Chloroflexota</taxon>
        <taxon>Chloroflexia</taxon>
        <taxon>Chloroflexales</taxon>
        <taxon>Roseiflexineae</taxon>
        <taxon>Roseiflexaceae</taxon>
        <taxon>Kouleothrix</taxon>
    </lineage>
</organism>
<dbReference type="AlphaFoldDB" id="A0A0P9CQD7"/>
<protein>
    <recommendedName>
        <fullName evidence="2">Pyridoxamine 5'-phosphate oxidase N-terminal domain-containing protein</fullName>
    </recommendedName>
</protein>
<comment type="caution">
    <text evidence="3">The sequence shown here is derived from an EMBL/GenBank/DDBJ whole genome shotgun (WGS) entry which is preliminary data.</text>
</comment>
<accession>A0A0P9CQD7</accession>
<dbReference type="Proteomes" id="UP000050509">
    <property type="component" value="Unassembled WGS sequence"/>
</dbReference>
<evidence type="ECO:0000259" key="2">
    <source>
        <dbReference type="Pfam" id="PF01243"/>
    </source>
</evidence>
<dbReference type="PANTHER" id="PTHR35176:SF11">
    <property type="entry name" value="PYRIDOXAMINE 5'-PHOSPHATE OXIDASE FAMILY PROTEIN"/>
    <property type="match status" value="1"/>
</dbReference>
<dbReference type="GO" id="GO:0016627">
    <property type="term" value="F:oxidoreductase activity, acting on the CH-CH group of donors"/>
    <property type="evidence" value="ECO:0007669"/>
    <property type="project" value="TreeGrafter"/>
</dbReference>
<dbReference type="InterPro" id="IPR052019">
    <property type="entry name" value="F420H2_bilvrd_red/Heme_oxyg"/>
</dbReference>
<proteinExistence type="predicted"/>